<dbReference type="SUPFAM" id="SSF47336">
    <property type="entry name" value="ACP-like"/>
    <property type="match status" value="1"/>
</dbReference>
<evidence type="ECO:0000313" key="3">
    <source>
        <dbReference type="EMBL" id="NYE39006.1"/>
    </source>
</evidence>
<dbReference type="EMBL" id="BLWC01000001">
    <property type="protein sequence ID" value="GFM95195.1"/>
    <property type="molecule type" value="Genomic_DNA"/>
</dbReference>
<dbReference type="Proteomes" id="UP000530403">
    <property type="component" value="Unassembled WGS sequence"/>
</dbReference>
<dbReference type="AlphaFoldDB" id="A0A7J0BY90"/>
<keyword evidence="4" id="KW-1185">Reference proteome</keyword>
<dbReference type="InterPro" id="IPR009081">
    <property type="entry name" value="PP-bd_ACP"/>
</dbReference>
<dbReference type="InterPro" id="IPR036736">
    <property type="entry name" value="ACP-like_sf"/>
</dbReference>
<proteinExistence type="predicted"/>
<evidence type="ECO:0000313" key="4">
    <source>
        <dbReference type="Proteomes" id="UP000498980"/>
    </source>
</evidence>
<reference evidence="3 5" key="2">
    <citation type="submission" date="2020-07" db="EMBL/GenBank/DDBJ databases">
        <title>Sequencing the genomes of 1000 actinobacteria strains.</title>
        <authorList>
            <person name="Klenk H.-P."/>
        </authorList>
    </citation>
    <scope>NUCLEOTIDE SEQUENCE [LARGE SCALE GENOMIC DNA]</scope>
    <source>
        <strain evidence="3 5">DSM 41455</strain>
    </source>
</reference>
<gene>
    <name evidence="3" type="ORF">HEB29_000017</name>
    <name evidence="2" type="ORF">Sfulv_00060</name>
</gene>
<sequence>MDARDSGVNRAQKQPSDADRLVVVITDAWEQVLGHHDFGLDDWFFDVGGDSLQLIRVHAILSRELPSWNITISDLYTYPSINDLIPVLSKEPEDGSAEEASAHAPA</sequence>
<accession>A0A7J0BY90</accession>
<dbReference type="Pfam" id="PF00550">
    <property type="entry name" value="PP-binding"/>
    <property type="match status" value="1"/>
</dbReference>
<dbReference type="EMBL" id="JACCCF010000001">
    <property type="protein sequence ID" value="NYE39006.1"/>
    <property type="molecule type" value="Genomic_DNA"/>
</dbReference>
<dbReference type="Proteomes" id="UP000498980">
    <property type="component" value="Unassembled WGS sequence"/>
</dbReference>
<comment type="caution">
    <text evidence="2">The sequence shown here is derived from an EMBL/GenBank/DDBJ whole genome shotgun (WGS) entry which is preliminary data.</text>
</comment>
<protein>
    <recommendedName>
        <fullName evidence="1">Carrier domain-containing protein</fullName>
    </recommendedName>
</protein>
<organism evidence="2 4">
    <name type="scientific">Streptomyces fulvorobeus</name>
    <dbReference type="NCBI Taxonomy" id="284028"/>
    <lineage>
        <taxon>Bacteria</taxon>
        <taxon>Bacillati</taxon>
        <taxon>Actinomycetota</taxon>
        <taxon>Actinomycetes</taxon>
        <taxon>Kitasatosporales</taxon>
        <taxon>Streptomycetaceae</taxon>
        <taxon>Streptomyces</taxon>
    </lineage>
</organism>
<name>A0A7J0BY90_9ACTN</name>
<evidence type="ECO:0000313" key="5">
    <source>
        <dbReference type="Proteomes" id="UP000530403"/>
    </source>
</evidence>
<evidence type="ECO:0000259" key="1">
    <source>
        <dbReference type="PROSITE" id="PS50075"/>
    </source>
</evidence>
<dbReference type="RefSeq" id="WP_173310121.1">
    <property type="nucleotide sequence ID" value="NZ_BAAAUE010000020.1"/>
</dbReference>
<evidence type="ECO:0000313" key="2">
    <source>
        <dbReference type="EMBL" id="GFM95195.1"/>
    </source>
</evidence>
<dbReference type="PROSITE" id="PS50075">
    <property type="entry name" value="CARRIER"/>
    <property type="match status" value="1"/>
</dbReference>
<feature type="domain" description="Carrier" evidence="1">
    <location>
        <begin position="16"/>
        <end position="92"/>
    </location>
</feature>
<dbReference type="Gene3D" id="1.10.1200.10">
    <property type="entry name" value="ACP-like"/>
    <property type="match status" value="1"/>
</dbReference>
<reference evidence="2 4" key="1">
    <citation type="submission" date="2020-05" db="EMBL/GenBank/DDBJ databases">
        <title>Whole genome shotgun sequence of Streptomyces fulvorobeus NBRC 15897.</title>
        <authorList>
            <person name="Komaki H."/>
            <person name="Tamura T."/>
        </authorList>
    </citation>
    <scope>NUCLEOTIDE SEQUENCE [LARGE SCALE GENOMIC DNA]</scope>
    <source>
        <strain evidence="2 4">NBRC 15897</strain>
    </source>
</reference>